<sequence length="464" mass="52689">MCMNRRGIKWIVFFAGILMVLPIIFTVSVFLLPPQYDDTYLGEFMEKQERLEKTEGKKLIIAGGSSAAFGICSDLIEKHLKIQVVNMGLYAPLGSRIMLETCFDEIEAGDIIVFSPEQNQETLSFSFQAESVWQAMDGDYSKLCVFQESEQKQLLGAFPEFAVSKLKYVLEGKPKVSGIYRKSSFNKYGDISSDDRKSNQMPEGYDTTQLIDFSFFPEDKFIRYLNEYAARVEDKGAVFCYRFCPMNQEAVLNEESIDGWYERLAESADFTILGNPHTCVMESGWFFDTNFHLNEAGAIVNTYYFIRDIKAQLRDSTVTDIELPRMPGKTDQIVKGDNSDEDCFIYEKEGGSFVITGVNEKGRQKKELKFPQEHKGIKVSAIRVGSLKACVSLKTVKVYAGMALHDGCFSGCPSLQEIRLLGKPSEITAGRELLKGCKALLYTEYDEEYRLDYTWSVYADRIVK</sequence>
<dbReference type="Gene3D" id="3.40.50.12480">
    <property type="match status" value="1"/>
</dbReference>
<keyword evidence="1" id="KW-0812">Transmembrane</keyword>
<proteinExistence type="predicted"/>
<reference evidence="2 3" key="1">
    <citation type="submission" date="2018-05" db="EMBL/GenBank/DDBJ databases">
        <authorList>
            <person name="Goeker M."/>
            <person name="Huntemann M."/>
            <person name="Clum A."/>
            <person name="Pillay M."/>
            <person name="Palaniappan K."/>
            <person name="Varghese N."/>
            <person name="Mikhailova N."/>
            <person name="Stamatis D."/>
            <person name="Reddy T."/>
            <person name="Daum C."/>
            <person name="Shapiro N."/>
            <person name="Ivanova N."/>
            <person name="Kyrpides N."/>
            <person name="Woyke T."/>
        </authorList>
    </citation>
    <scope>NUCLEOTIDE SEQUENCE [LARGE SCALE GENOMIC DNA]</scope>
    <source>
        <strain evidence="2 3">DSM 26524</strain>
    </source>
</reference>
<accession>A0AB73TAQ0</accession>
<dbReference type="Proteomes" id="UP000245412">
    <property type="component" value="Unassembled WGS sequence"/>
</dbReference>
<gene>
    <name evidence="2" type="ORF">C7383_101547</name>
</gene>
<dbReference type="EMBL" id="QGGY01000001">
    <property type="protein sequence ID" value="PWJ79170.1"/>
    <property type="molecule type" value="Genomic_DNA"/>
</dbReference>
<protein>
    <recommendedName>
        <fullName evidence="4">Leucine-rich repeat domain-containing protein</fullName>
    </recommendedName>
</protein>
<evidence type="ECO:0000313" key="2">
    <source>
        <dbReference type="EMBL" id="PWJ79170.1"/>
    </source>
</evidence>
<dbReference type="AlphaFoldDB" id="A0AB73TAQ0"/>
<name>A0AB73TAQ0_9FIRM</name>
<evidence type="ECO:0008006" key="4">
    <source>
        <dbReference type="Google" id="ProtNLM"/>
    </source>
</evidence>
<comment type="caution">
    <text evidence="2">The sequence shown here is derived from an EMBL/GenBank/DDBJ whole genome shotgun (WGS) entry which is preliminary data.</text>
</comment>
<keyword evidence="3" id="KW-1185">Reference proteome</keyword>
<evidence type="ECO:0000256" key="1">
    <source>
        <dbReference type="SAM" id="Phobius"/>
    </source>
</evidence>
<evidence type="ECO:0000313" key="3">
    <source>
        <dbReference type="Proteomes" id="UP000245412"/>
    </source>
</evidence>
<feature type="transmembrane region" description="Helical" evidence="1">
    <location>
        <begin position="12"/>
        <end position="32"/>
    </location>
</feature>
<organism evidence="2 3">
    <name type="scientific">Murimonas intestini</name>
    <dbReference type="NCBI Taxonomy" id="1337051"/>
    <lineage>
        <taxon>Bacteria</taxon>
        <taxon>Bacillati</taxon>
        <taxon>Bacillota</taxon>
        <taxon>Clostridia</taxon>
        <taxon>Lachnospirales</taxon>
        <taxon>Lachnospiraceae</taxon>
        <taxon>Murimonas</taxon>
    </lineage>
</organism>
<keyword evidence="1" id="KW-1133">Transmembrane helix</keyword>
<keyword evidence="1" id="KW-0472">Membrane</keyword>